<comment type="cofactor">
    <cofactor evidence="5">
        <name>Mg(2+)</name>
        <dbReference type="ChEBI" id="CHEBI:18420"/>
    </cofactor>
</comment>
<evidence type="ECO:0000256" key="2">
    <source>
        <dbReference type="ARBA" id="ARBA00022741"/>
    </source>
</evidence>
<keyword evidence="6" id="KW-0436">Ligase</keyword>
<dbReference type="InterPro" id="IPR037171">
    <property type="entry name" value="NagB/RpiA_transferase-like"/>
</dbReference>
<dbReference type="STRING" id="1150600.ADIARSV_2421"/>
<proteinExistence type="inferred from homology"/>
<organism evidence="6 7">
    <name type="scientific">Arcticibacter svalbardensis MN12-7</name>
    <dbReference type="NCBI Taxonomy" id="1150600"/>
    <lineage>
        <taxon>Bacteria</taxon>
        <taxon>Pseudomonadati</taxon>
        <taxon>Bacteroidota</taxon>
        <taxon>Sphingobacteriia</taxon>
        <taxon>Sphingobacteriales</taxon>
        <taxon>Sphingobacteriaceae</taxon>
        <taxon>Arcticibacter</taxon>
    </lineage>
</organism>
<keyword evidence="5" id="KW-0460">Magnesium</keyword>
<keyword evidence="5" id="KW-0479">Metal-binding</keyword>
<dbReference type="GO" id="GO:0035999">
    <property type="term" value="P:tetrahydrofolate interconversion"/>
    <property type="evidence" value="ECO:0007669"/>
    <property type="project" value="TreeGrafter"/>
</dbReference>
<evidence type="ECO:0000256" key="5">
    <source>
        <dbReference type="RuleBase" id="RU361279"/>
    </source>
</evidence>
<dbReference type="AlphaFoldDB" id="R9GRF8"/>
<evidence type="ECO:0000256" key="1">
    <source>
        <dbReference type="ARBA" id="ARBA00010638"/>
    </source>
</evidence>
<keyword evidence="3 4" id="KW-0067">ATP-binding</keyword>
<protein>
    <recommendedName>
        <fullName evidence="5">5-formyltetrahydrofolate cyclo-ligase</fullName>
        <ecNumber evidence="5">6.3.3.2</ecNumber>
    </recommendedName>
</protein>
<feature type="binding site" evidence="4">
    <location>
        <begin position="135"/>
        <end position="143"/>
    </location>
    <ligand>
        <name>ATP</name>
        <dbReference type="ChEBI" id="CHEBI:30616"/>
    </ligand>
</feature>
<dbReference type="GO" id="GO:0009396">
    <property type="term" value="P:folic acid-containing compound biosynthetic process"/>
    <property type="evidence" value="ECO:0007669"/>
    <property type="project" value="TreeGrafter"/>
</dbReference>
<gene>
    <name evidence="6" type="ORF">ADIARSV_2421</name>
</gene>
<dbReference type="NCBIfam" id="TIGR02727">
    <property type="entry name" value="MTHFS_bact"/>
    <property type="match status" value="1"/>
</dbReference>
<evidence type="ECO:0000313" key="6">
    <source>
        <dbReference type="EMBL" id="EOR94432.1"/>
    </source>
</evidence>
<keyword evidence="2 4" id="KW-0547">Nucleotide-binding</keyword>
<dbReference type="EC" id="6.3.3.2" evidence="5"/>
<evidence type="ECO:0000256" key="3">
    <source>
        <dbReference type="ARBA" id="ARBA00022840"/>
    </source>
</evidence>
<dbReference type="eggNOG" id="COG0212">
    <property type="taxonomic scope" value="Bacteria"/>
</dbReference>
<dbReference type="SUPFAM" id="SSF100950">
    <property type="entry name" value="NagB/RpiA/CoA transferase-like"/>
    <property type="match status" value="1"/>
</dbReference>
<dbReference type="PANTHER" id="PTHR23407">
    <property type="entry name" value="ATPASE INHIBITOR/5-FORMYLTETRAHYDROFOLATE CYCLO-LIGASE"/>
    <property type="match status" value="1"/>
</dbReference>
<comment type="similarity">
    <text evidence="1 5">Belongs to the 5-formyltetrahydrofolate cyclo-ligase family.</text>
</comment>
<feature type="binding site" evidence="4">
    <location>
        <position position="56"/>
    </location>
    <ligand>
        <name>substrate</name>
    </ligand>
</feature>
<dbReference type="InterPro" id="IPR002698">
    <property type="entry name" value="FTHF_cligase"/>
</dbReference>
<keyword evidence="7" id="KW-1185">Reference proteome</keyword>
<evidence type="ECO:0000256" key="4">
    <source>
        <dbReference type="PIRSR" id="PIRSR006806-1"/>
    </source>
</evidence>
<dbReference type="GO" id="GO:0046872">
    <property type="term" value="F:metal ion binding"/>
    <property type="evidence" value="ECO:0007669"/>
    <property type="project" value="UniProtKB-KW"/>
</dbReference>
<dbReference type="GO" id="GO:0030272">
    <property type="term" value="F:5-formyltetrahydrofolate cyclo-ligase activity"/>
    <property type="evidence" value="ECO:0007669"/>
    <property type="project" value="UniProtKB-EC"/>
</dbReference>
<evidence type="ECO:0000313" key="7">
    <source>
        <dbReference type="Proteomes" id="UP000014174"/>
    </source>
</evidence>
<dbReference type="GO" id="GO:0005524">
    <property type="term" value="F:ATP binding"/>
    <property type="evidence" value="ECO:0007669"/>
    <property type="project" value="UniProtKB-KW"/>
</dbReference>
<dbReference type="PIRSF" id="PIRSF006806">
    <property type="entry name" value="FTHF_cligase"/>
    <property type="match status" value="1"/>
</dbReference>
<dbReference type="Gene3D" id="3.40.50.10420">
    <property type="entry name" value="NagB/RpiA/CoA transferase-like"/>
    <property type="match status" value="1"/>
</dbReference>
<dbReference type="Pfam" id="PF01812">
    <property type="entry name" value="5-FTHF_cyc-lig"/>
    <property type="match status" value="1"/>
</dbReference>
<dbReference type="OrthoDB" id="9801938at2"/>
<sequence length="190" mass="22191">MPDKKEVRKQYALKRQQIHPDQLEQWSTDIAQQFFLMNLDQVKYLHIFYPIIGKQEINCLHIANQIREKHPNITLVLPKSNLADFSLQHVIWRADTTLVMNAWGITEPHSEEYVPAEKIDLILIPLLAYDKEGNRLGYGKGFYDRFLSECRPDAAKVGLSYFPPEENILPHDALDIRLDSCITPDKTWEF</sequence>
<feature type="binding site" evidence="4">
    <location>
        <begin position="4"/>
        <end position="8"/>
    </location>
    <ligand>
        <name>ATP</name>
        <dbReference type="ChEBI" id="CHEBI:30616"/>
    </ligand>
</feature>
<reference evidence="6 7" key="1">
    <citation type="journal article" date="2013" name="Genome Announc.">
        <title>Draft Genome Sequence of Arcticibacter svalbardensis Strain MN12-7T, a Member of the Family Sphingobacteriaceae Isolated from an Arctic Soil Sample.</title>
        <authorList>
            <person name="Shivaji S."/>
            <person name="Ara S."/>
            <person name="Prasad S."/>
            <person name="Manasa B.P."/>
            <person name="Begum Z."/>
            <person name="Singh A."/>
            <person name="Kumar Pinnaka A."/>
        </authorList>
    </citation>
    <scope>NUCLEOTIDE SEQUENCE [LARGE SCALE GENOMIC DNA]</scope>
    <source>
        <strain evidence="6 7">MN12-7</strain>
    </source>
</reference>
<comment type="catalytic activity">
    <reaction evidence="5">
        <text>(6S)-5-formyl-5,6,7,8-tetrahydrofolate + ATP = (6R)-5,10-methenyltetrahydrofolate + ADP + phosphate</text>
        <dbReference type="Rhea" id="RHEA:10488"/>
        <dbReference type="ChEBI" id="CHEBI:30616"/>
        <dbReference type="ChEBI" id="CHEBI:43474"/>
        <dbReference type="ChEBI" id="CHEBI:57455"/>
        <dbReference type="ChEBI" id="CHEBI:57457"/>
        <dbReference type="ChEBI" id="CHEBI:456216"/>
        <dbReference type="EC" id="6.3.3.2"/>
    </reaction>
</comment>
<name>R9GRF8_9SPHI</name>
<dbReference type="InterPro" id="IPR024185">
    <property type="entry name" value="FTHF_cligase-like_sf"/>
</dbReference>
<dbReference type="PATRIC" id="fig|1150600.3.peg.2395"/>
<dbReference type="PANTHER" id="PTHR23407:SF1">
    <property type="entry name" value="5-FORMYLTETRAHYDROFOLATE CYCLO-LIGASE"/>
    <property type="match status" value="1"/>
</dbReference>
<dbReference type="RefSeq" id="WP_016195652.1">
    <property type="nucleotide sequence ID" value="NZ_AQPN01000085.1"/>
</dbReference>
<dbReference type="Proteomes" id="UP000014174">
    <property type="component" value="Unassembled WGS sequence"/>
</dbReference>
<comment type="caution">
    <text evidence="6">The sequence shown here is derived from an EMBL/GenBank/DDBJ whole genome shotgun (WGS) entry which is preliminary data.</text>
</comment>
<dbReference type="EMBL" id="AQPN01000085">
    <property type="protein sequence ID" value="EOR94432.1"/>
    <property type="molecule type" value="Genomic_DNA"/>
</dbReference>
<accession>R9GRF8</accession>